<comment type="caution">
    <text evidence="2">The sequence shown here is derived from an EMBL/GenBank/DDBJ whole genome shotgun (WGS) entry which is preliminary data.</text>
</comment>
<sequence length="385" mass="43529">MRRHQDWMGHTSATHGPRTSYQYRAETLDPPNRLGTVPSGPKKLFGPNGKPFGTVDDQDQEDRELTRKLKELREIEESIRCKKAALACKTELEPAAAADEEADGCSLRDRVAAIFQQRHSGAFLSKSHPHTPRMRSCDPRKDDGPEEDHPLKVRVKALMKHRMGRPRVPPSDTKVLNRTDASFNVPQPPPRRIASPPAGGSGTDQGFQRFLDVLNRGVDVNLLRRIVNGDPEDARLRDEVQDQQRHRAADPPFPIRIQRAEDGISLPERSGSGERSRDPPGSSRIPDENREEALSPSRSKTPPDPPSGIRHQKEDEERIKHDQQHEQLRNILTSLGLQLEVEEISRLADRTQERLYGKKSDVPRRRDAASRRQTRQPEDAETSAE</sequence>
<feature type="region of interest" description="Disordered" evidence="1">
    <location>
        <begin position="161"/>
        <end position="206"/>
    </location>
</feature>
<feature type="compositionally biased region" description="Basic and acidic residues" evidence="1">
    <location>
        <begin position="349"/>
        <end position="378"/>
    </location>
</feature>
<feature type="region of interest" description="Disordered" evidence="1">
    <location>
        <begin position="1"/>
        <end position="62"/>
    </location>
</feature>
<accession>Q4RZP2</accession>
<feature type="compositionally biased region" description="Basic and acidic residues" evidence="1">
    <location>
        <begin position="234"/>
        <end position="249"/>
    </location>
</feature>
<feature type="compositionally biased region" description="Basic and acidic residues" evidence="1">
    <location>
        <begin position="135"/>
        <end position="148"/>
    </location>
</feature>
<proteinExistence type="predicted"/>
<feature type="region of interest" description="Disordered" evidence="1">
    <location>
        <begin position="234"/>
        <end position="325"/>
    </location>
</feature>
<protein>
    <submittedName>
        <fullName evidence="2">(spotted green pufferfish) hypothetical protein</fullName>
    </submittedName>
</protein>
<dbReference type="OrthoDB" id="9909793at2759"/>
<dbReference type="EMBL" id="CAAE01014786">
    <property type="protein sequence ID" value="CAG06140.1"/>
    <property type="molecule type" value="Genomic_DNA"/>
</dbReference>
<feature type="compositionally biased region" description="Basic and acidic residues" evidence="1">
    <location>
        <begin position="311"/>
        <end position="325"/>
    </location>
</feature>
<organism evidence="2">
    <name type="scientific">Tetraodon nigroviridis</name>
    <name type="common">Spotted green pufferfish</name>
    <name type="synonym">Chelonodon nigroviridis</name>
    <dbReference type="NCBI Taxonomy" id="99883"/>
    <lineage>
        <taxon>Eukaryota</taxon>
        <taxon>Metazoa</taxon>
        <taxon>Chordata</taxon>
        <taxon>Craniata</taxon>
        <taxon>Vertebrata</taxon>
        <taxon>Euteleostomi</taxon>
        <taxon>Actinopterygii</taxon>
        <taxon>Neopterygii</taxon>
        <taxon>Teleostei</taxon>
        <taxon>Neoteleostei</taxon>
        <taxon>Acanthomorphata</taxon>
        <taxon>Eupercaria</taxon>
        <taxon>Tetraodontiformes</taxon>
        <taxon>Tetradontoidea</taxon>
        <taxon>Tetraodontidae</taxon>
        <taxon>Tetraodon</taxon>
    </lineage>
</organism>
<feature type="compositionally biased region" description="Polar residues" evidence="1">
    <location>
        <begin position="174"/>
        <end position="185"/>
    </location>
</feature>
<reference evidence="2" key="1">
    <citation type="journal article" date="2004" name="Nature">
        <title>Genome duplication in the teleost fish Tetraodon nigroviridis reveals the early vertebrate proto-karyotype.</title>
        <authorList>
            <person name="Jaillon O."/>
            <person name="Aury J.-M."/>
            <person name="Brunet F."/>
            <person name="Petit J.-L."/>
            <person name="Stange-Thomann N."/>
            <person name="Mauceli E."/>
            <person name="Bouneau L."/>
            <person name="Fischer C."/>
            <person name="Ozouf-Costaz C."/>
            <person name="Bernot A."/>
            <person name="Nicaud S."/>
            <person name="Jaffe D."/>
            <person name="Fisher S."/>
            <person name="Lutfalla G."/>
            <person name="Dossat C."/>
            <person name="Segurens B."/>
            <person name="Dasilva C."/>
            <person name="Salanoubat M."/>
            <person name="Levy M."/>
            <person name="Boudet N."/>
            <person name="Castellano S."/>
            <person name="Anthouard V."/>
            <person name="Jubin C."/>
            <person name="Castelli V."/>
            <person name="Katinka M."/>
            <person name="Vacherie B."/>
            <person name="Biemont C."/>
            <person name="Skalli Z."/>
            <person name="Cattolico L."/>
            <person name="Poulain J."/>
            <person name="De Berardinis V."/>
            <person name="Cruaud C."/>
            <person name="Duprat S."/>
            <person name="Brottier P."/>
            <person name="Coutanceau J.-P."/>
            <person name="Gouzy J."/>
            <person name="Parra G."/>
            <person name="Lardier G."/>
            <person name="Chapple C."/>
            <person name="McKernan K.J."/>
            <person name="McEwan P."/>
            <person name="Bosak S."/>
            <person name="Kellis M."/>
            <person name="Volff J.-N."/>
            <person name="Guigo R."/>
            <person name="Zody M.C."/>
            <person name="Mesirov J."/>
            <person name="Lindblad-Toh K."/>
            <person name="Birren B."/>
            <person name="Nusbaum C."/>
            <person name="Kahn D."/>
            <person name="Robinson-Rechavi M."/>
            <person name="Laudet V."/>
            <person name="Schachter V."/>
            <person name="Quetier F."/>
            <person name="Saurin W."/>
            <person name="Scarpelli C."/>
            <person name="Wincker P."/>
            <person name="Lander E.S."/>
            <person name="Weissenbach J."/>
            <person name="Roest Crollius H."/>
        </authorList>
    </citation>
    <scope>NUCLEOTIDE SEQUENCE [LARGE SCALE GENOMIC DNA]</scope>
</reference>
<feature type="region of interest" description="Disordered" evidence="1">
    <location>
        <begin position="121"/>
        <end position="148"/>
    </location>
</feature>
<gene>
    <name evidence="2" type="ORF">GSTENG00026389001</name>
</gene>
<dbReference type="AlphaFoldDB" id="Q4RZP2"/>
<name>Q4RZP2_TETNG</name>
<evidence type="ECO:0000256" key="1">
    <source>
        <dbReference type="SAM" id="MobiDB-lite"/>
    </source>
</evidence>
<feature type="region of interest" description="Disordered" evidence="1">
    <location>
        <begin position="349"/>
        <end position="385"/>
    </location>
</feature>
<reference evidence="2" key="2">
    <citation type="submission" date="2004-02" db="EMBL/GenBank/DDBJ databases">
        <authorList>
            <consortium name="Genoscope"/>
            <consortium name="Whitehead Institute Centre for Genome Research"/>
        </authorList>
    </citation>
    <scope>NUCLEOTIDE SEQUENCE</scope>
</reference>
<feature type="compositionally biased region" description="Polar residues" evidence="1">
    <location>
        <begin position="11"/>
        <end position="22"/>
    </location>
</feature>
<dbReference type="KEGG" id="tng:GSTEN00026389G001"/>
<evidence type="ECO:0000313" key="2">
    <source>
        <dbReference type="EMBL" id="CAG06140.1"/>
    </source>
</evidence>